<dbReference type="AlphaFoldDB" id="A0AAD9FBG4"/>
<feature type="non-terminal residue" evidence="2">
    <location>
        <position position="1"/>
    </location>
</feature>
<dbReference type="EMBL" id="JASDAP010000010">
    <property type="protein sequence ID" value="KAK1895086.1"/>
    <property type="molecule type" value="Genomic_DNA"/>
</dbReference>
<comment type="caution">
    <text evidence="2">The sequence shown here is derived from an EMBL/GenBank/DDBJ whole genome shotgun (WGS) entry which is preliminary data.</text>
</comment>
<evidence type="ECO:0000256" key="1">
    <source>
        <dbReference type="SAM" id="MobiDB-lite"/>
    </source>
</evidence>
<reference evidence="2" key="1">
    <citation type="submission" date="2023-04" db="EMBL/GenBank/DDBJ databases">
        <title>Chromosome-level genome of Chaenocephalus aceratus.</title>
        <authorList>
            <person name="Park H."/>
        </authorList>
    </citation>
    <scope>NUCLEOTIDE SEQUENCE</scope>
    <source>
        <strain evidence="2">DE</strain>
        <tissue evidence="2">Muscle</tissue>
    </source>
</reference>
<evidence type="ECO:0000313" key="3">
    <source>
        <dbReference type="Proteomes" id="UP001228049"/>
    </source>
</evidence>
<keyword evidence="3" id="KW-1185">Reference proteome</keyword>
<keyword evidence="2" id="KW-0436">Ligase</keyword>
<protein>
    <submittedName>
        <fullName evidence="2">Leucine--tRNA ligase</fullName>
    </submittedName>
</protein>
<gene>
    <name evidence="2" type="ORF">KUDE01_020540</name>
</gene>
<name>A0AAD9FBG4_DISEL</name>
<evidence type="ECO:0000313" key="2">
    <source>
        <dbReference type="EMBL" id="KAK1895086.1"/>
    </source>
</evidence>
<organism evidence="2 3">
    <name type="scientific">Dissostichus eleginoides</name>
    <name type="common">Patagonian toothfish</name>
    <name type="synonym">Dissostichus amissus</name>
    <dbReference type="NCBI Taxonomy" id="100907"/>
    <lineage>
        <taxon>Eukaryota</taxon>
        <taxon>Metazoa</taxon>
        <taxon>Chordata</taxon>
        <taxon>Craniata</taxon>
        <taxon>Vertebrata</taxon>
        <taxon>Euteleostomi</taxon>
        <taxon>Actinopterygii</taxon>
        <taxon>Neopterygii</taxon>
        <taxon>Teleostei</taxon>
        <taxon>Neoteleostei</taxon>
        <taxon>Acanthomorphata</taxon>
        <taxon>Eupercaria</taxon>
        <taxon>Perciformes</taxon>
        <taxon>Notothenioidei</taxon>
        <taxon>Nototheniidae</taxon>
        <taxon>Dissostichus</taxon>
    </lineage>
</organism>
<accession>A0AAD9FBG4</accession>
<sequence>LSQSALLLLIPCTSRDLSEESSEGPQQRARAWRTETKGWVKDGTRWRKMEREAGNKAERSCCCCRVAALCASDAAAVATSRPHVCTDGSHGPPRQACKS</sequence>
<feature type="region of interest" description="Disordered" evidence="1">
    <location>
        <begin position="15"/>
        <end position="35"/>
    </location>
</feature>
<dbReference type="Proteomes" id="UP001228049">
    <property type="component" value="Unassembled WGS sequence"/>
</dbReference>
<dbReference type="GO" id="GO:0016874">
    <property type="term" value="F:ligase activity"/>
    <property type="evidence" value="ECO:0007669"/>
    <property type="project" value="UniProtKB-KW"/>
</dbReference>
<proteinExistence type="predicted"/>